<evidence type="ECO:0000313" key="1">
    <source>
        <dbReference type="EnsemblMetazoa" id="GPAI021128-PA"/>
    </source>
</evidence>
<dbReference type="Proteomes" id="UP000092445">
    <property type="component" value="Unassembled WGS sequence"/>
</dbReference>
<accession>A0A1A9ZPN5</accession>
<sequence length="219" mass="25016">MIEFYHSIRVDWMCPKECVTDADFFKEISTKLSLLSPKLVRQISGTAVGSKIQARARSLTNTTSEVELPSSNSGTQSLCANNNRRRELVLVPPKKAVFISILAPCTVIDDMKFHIATKIFNINPRKISMFKLKPTEERTASLKVKLPTEHFNAVLEKSFWPKDTLWVQRPERNGQDNDVDGNDYDADAASTEGYYNLMEKQHDLEKIKVLQSQKTKFQF</sequence>
<organism evidence="1 2">
    <name type="scientific">Glossina pallidipes</name>
    <name type="common">Tsetse fly</name>
    <dbReference type="NCBI Taxonomy" id="7398"/>
    <lineage>
        <taxon>Eukaryota</taxon>
        <taxon>Metazoa</taxon>
        <taxon>Ecdysozoa</taxon>
        <taxon>Arthropoda</taxon>
        <taxon>Hexapoda</taxon>
        <taxon>Insecta</taxon>
        <taxon>Pterygota</taxon>
        <taxon>Neoptera</taxon>
        <taxon>Endopterygota</taxon>
        <taxon>Diptera</taxon>
        <taxon>Brachycera</taxon>
        <taxon>Muscomorpha</taxon>
        <taxon>Hippoboscoidea</taxon>
        <taxon>Glossinidae</taxon>
        <taxon>Glossina</taxon>
    </lineage>
</organism>
<dbReference type="EnsemblMetazoa" id="GPAI021128-RA">
    <property type="protein sequence ID" value="GPAI021128-PA"/>
    <property type="gene ID" value="GPAI021128"/>
</dbReference>
<proteinExistence type="predicted"/>
<evidence type="ECO:0000313" key="2">
    <source>
        <dbReference type="Proteomes" id="UP000092445"/>
    </source>
</evidence>
<reference evidence="2" key="1">
    <citation type="submission" date="2014-03" db="EMBL/GenBank/DDBJ databases">
        <authorList>
            <person name="Aksoy S."/>
            <person name="Warren W."/>
            <person name="Wilson R.K."/>
        </authorList>
    </citation>
    <scope>NUCLEOTIDE SEQUENCE [LARGE SCALE GENOMIC DNA]</scope>
    <source>
        <strain evidence="2">IAEA</strain>
    </source>
</reference>
<keyword evidence="2" id="KW-1185">Reference proteome</keyword>
<name>A0A1A9ZPN5_GLOPL</name>
<reference evidence="1" key="2">
    <citation type="submission" date="2020-05" db="UniProtKB">
        <authorList>
            <consortium name="EnsemblMetazoa"/>
        </authorList>
    </citation>
    <scope>IDENTIFICATION</scope>
    <source>
        <strain evidence="1">IAEA</strain>
    </source>
</reference>
<dbReference type="VEuPathDB" id="VectorBase:GPAI021128"/>
<dbReference type="AlphaFoldDB" id="A0A1A9ZPN5"/>
<protein>
    <submittedName>
        <fullName evidence="1">Uncharacterized protein</fullName>
    </submittedName>
</protein>